<sequence>EPGGQKVGFVYKTSTVNVTASRPLLTELHPFYNGGDYSLLPDYPETADRFFASGRLPFLMEANVTVNGDTQEMKFIALHARANSGTGSQGRYDMRKYDVEVLKDYLDHYFALDKVMIMGDYNDDLDYTVANV</sequence>
<keyword evidence="1" id="KW-0378">Hydrolase</keyword>
<dbReference type="Proteomes" id="UP000760545">
    <property type="component" value="Unassembled WGS sequence"/>
</dbReference>
<feature type="non-terminal residue" evidence="1">
    <location>
        <position position="1"/>
    </location>
</feature>
<reference evidence="1 2" key="1">
    <citation type="submission" date="2020-03" db="EMBL/GenBank/DDBJ databases">
        <title>Tamlana sp. nov, isolated from XXX.</title>
        <authorList>
            <person name="Cao W.R."/>
        </authorList>
    </citation>
    <scope>NUCLEOTIDE SEQUENCE [LARGE SCALE GENOMIC DNA]</scope>
    <source>
        <strain evidence="1 2">HST1-43</strain>
    </source>
</reference>
<dbReference type="EMBL" id="JAAVJS010000370">
    <property type="protein sequence ID" value="NJX17205.1"/>
    <property type="molecule type" value="Genomic_DNA"/>
</dbReference>
<dbReference type="SUPFAM" id="SSF56219">
    <property type="entry name" value="DNase I-like"/>
    <property type="match status" value="1"/>
</dbReference>
<keyword evidence="2" id="KW-1185">Reference proteome</keyword>
<name>A0ABX1DFX3_9FLAO</name>
<keyword evidence="1" id="KW-0255">Endonuclease</keyword>
<organism evidence="1 2">
    <name type="scientific">Tamlana crocina</name>
    <dbReference type="NCBI Taxonomy" id="393006"/>
    <lineage>
        <taxon>Bacteria</taxon>
        <taxon>Pseudomonadati</taxon>
        <taxon>Bacteroidota</taxon>
        <taxon>Flavobacteriia</taxon>
        <taxon>Flavobacteriales</taxon>
        <taxon>Flavobacteriaceae</taxon>
        <taxon>Tamlana</taxon>
    </lineage>
</organism>
<dbReference type="GO" id="GO:0004519">
    <property type="term" value="F:endonuclease activity"/>
    <property type="evidence" value="ECO:0007669"/>
    <property type="project" value="UniProtKB-KW"/>
</dbReference>
<protein>
    <submittedName>
        <fullName evidence="1">Endonuclease</fullName>
    </submittedName>
</protein>
<keyword evidence="1" id="KW-0540">Nuclease</keyword>
<feature type="non-terminal residue" evidence="1">
    <location>
        <position position="132"/>
    </location>
</feature>
<gene>
    <name evidence="1" type="ORF">HC176_17165</name>
</gene>
<accession>A0ABX1DFX3</accession>
<dbReference type="Gene3D" id="3.60.10.10">
    <property type="entry name" value="Endonuclease/exonuclease/phosphatase"/>
    <property type="match status" value="1"/>
</dbReference>
<proteinExistence type="predicted"/>
<evidence type="ECO:0000313" key="1">
    <source>
        <dbReference type="EMBL" id="NJX17205.1"/>
    </source>
</evidence>
<dbReference type="InterPro" id="IPR036691">
    <property type="entry name" value="Endo/exonu/phosph_ase_sf"/>
</dbReference>
<comment type="caution">
    <text evidence="1">The sequence shown here is derived from an EMBL/GenBank/DDBJ whole genome shotgun (WGS) entry which is preliminary data.</text>
</comment>
<evidence type="ECO:0000313" key="2">
    <source>
        <dbReference type="Proteomes" id="UP000760545"/>
    </source>
</evidence>